<protein>
    <recommendedName>
        <fullName evidence="2">UPF0102 protein BEN30_16365</fullName>
    </recommendedName>
</protein>
<dbReference type="Gene3D" id="3.40.1350.10">
    <property type="match status" value="1"/>
</dbReference>
<proteinExistence type="inferred from homology"/>
<dbReference type="NCBIfam" id="NF009151">
    <property type="entry name" value="PRK12497.1-5"/>
    <property type="match status" value="1"/>
</dbReference>
<dbReference type="InterPro" id="IPR011335">
    <property type="entry name" value="Restrct_endonuc-II-like"/>
</dbReference>
<dbReference type="EMBL" id="MCGG01000071">
    <property type="protein sequence ID" value="OEJ64386.1"/>
    <property type="molecule type" value="Genomic_DNA"/>
</dbReference>
<keyword evidence="4" id="KW-1185">Reference proteome</keyword>
<dbReference type="Pfam" id="PF02021">
    <property type="entry name" value="UPF0102"/>
    <property type="match status" value="1"/>
</dbReference>
<gene>
    <name evidence="3" type="ORF">BEN30_16365</name>
</gene>
<organism evidence="3 4">
    <name type="scientific">Magnetovibrio blakemorei</name>
    <dbReference type="NCBI Taxonomy" id="28181"/>
    <lineage>
        <taxon>Bacteria</taxon>
        <taxon>Pseudomonadati</taxon>
        <taxon>Pseudomonadota</taxon>
        <taxon>Alphaproteobacteria</taxon>
        <taxon>Rhodospirillales</taxon>
        <taxon>Magnetovibrionaceae</taxon>
        <taxon>Magnetovibrio</taxon>
    </lineage>
</organism>
<dbReference type="RefSeq" id="WP_069959239.1">
    <property type="nucleotide sequence ID" value="NZ_MCGG01000071.1"/>
</dbReference>
<dbReference type="Proteomes" id="UP000095347">
    <property type="component" value="Unassembled WGS sequence"/>
</dbReference>
<dbReference type="AlphaFoldDB" id="A0A1E5Q3V5"/>
<dbReference type="STRING" id="28181.BEN30_16365"/>
<dbReference type="InterPro" id="IPR011856">
    <property type="entry name" value="tRNA_endonuc-like_dom_sf"/>
</dbReference>
<accession>A0A1E5Q3V5</accession>
<reference evidence="4" key="1">
    <citation type="submission" date="2016-07" db="EMBL/GenBank/DDBJ databases">
        <authorList>
            <person name="Florea S."/>
            <person name="Webb J.S."/>
            <person name="Jaromczyk J."/>
            <person name="Schardl C.L."/>
        </authorList>
    </citation>
    <scope>NUCLEOTIDE SEQUENCE [LARGE SCALE GENOMIC DNA]</scope>
    <source>
        <strain evidence="4">MV-1</strain>
    </source>
</reference>
<name>A0A1E5Q3V5_9PROT</name>
<comment type="caution">
    <text evidence="3">The sequence shown here is derived from an EMBL/GenBank/DDBJ whole genome shotgun (WGS) entry which is preliminary data.</text>
</comment>
<dbReference type="SUPFAM" id="SSF52980">
    <property type="entry name" value="Restriction endonuclease-like"/>
    <property type="match status" value="1"/>
</dbReference>
<evidence type="ECO:0000313" key="4">
    <source>
        <dbReference type="Proteomes" id="UP000095347"/>
    </source>
</evidence>
<comment type="similarity">
    <text evidence="1 2">Belongs to the UPF0102 family.</text>
</comment>
<dbReference type="HAMAP" id="MF_00048">
    <property type="entry name" value="UPF0102"/>
    <property type="match status" value="1"/>
</dbReference>
<evidence type="ECO:0000256" key="1">
    <source>
        <dbReference type="ARBA" id="ARBA00006738"/>
    </source>
</evidence>
<sequence>MRKPFGQKAPAKIRAQRRGRWAEHLTALVLRLSGHRILAHNFKTPVGEIDLIARRANTVSFIEVKARATKAQAAEAVSITQRRRVQRAAQQFLMHNTALQRCDVRFDVALVTGPLSVTFVRDAWQSA</sequence>
<dbReference type="OrthoDB" id="9812968at2"/>
<evidence type="ECO:0000256" key="2">
    <source>
        <dbReference type="HAMAP-Rule" id="MF_00048"/>
    </source>
</evidence>
<dbReference type="PANTHER" id="PTHR34039:SF1">
    <property type="entry name" value="UPF0102 PROTEIN YRAN"/>
    <property type="match status" value="1"/>
</dbReference>
<dbReference type="InterPro" id="IPR003509">
    <property type="entry name" value="UPF0102_YraN-like"/>
</dbReference>
<evidence type="ECO:0000313" key="3">
    <source>
        <dbReference type="EMBL" id="OEJ64386.1"/>
    </source>
</evidence>
<dbReference type="PANTHER" id="PTHR34039">
    <property type="entry name" value="UPF0102 PROTEIN YRAN"/>
    <property type="match status" value="1"/>
</dbReference>
<dbReference type="GO" id="GO:0003676">
    <property type="term" value="F:nucleic acid binding"/>
    <property type="evidence" value="ECO:0007669"/>
    <property type="project" value="InterPro"/>
</dbReference>